<comment type="similarity">
    <text evidence="9 10">Belongs to the thiamine-phosphate synthase family.</text>
</comment>
<dbReference type="GO" id="GO:0004789">
    <property type="term" value="F:thiamine-phosphate diphosphorylase activity"/>
    <property type="evidence" value="ECO:0007669"/>
    <property type="project" value="UniProtKB-EC"/>
</dbReference>
<evidence type="ECO:0000256" key="1">
    <source>
        <dbReference type="ARBA" id="ARBA00005165"/>
    </source>
</evidence>
<comment type="cofactor">
    <cofactor evidence="9">
        <name>Mg(2+)</name>
        <dbReference type="ChEBI" id="CHEBI:18420"/>
    </cofactor>
    <text evidence="9">Binds 1 Mg(2+) ion per subunit.</text>
</comment>
<dbReference type="InterPro" id="IPR022998">
    <property type="entry name" value="ThiamineP_synth_TenI"/>
</dbReference>
<dbReference type="PANTHER" id="PTHR20857">
    <property type="entry name" value="THIAMINE-PHOSPHATE PYROPHOSPHORYLASE"/>
    <property type="match status" value="1"/>
</dbReference>
<evidence type="ECO:0000313" key="14">
    <source>
        <dbReference type="Proteomes" id="UP001596044"/>
    </source>
</evidence>
<dbReference type="HAMAP" id="MF_00097">
    <property type="entry name" value="TMP_synthase"/>
    <property type="match status" value="1"/>
</dbReference>
<feature type="binding site" evidence="9">
    <location>
        <position position="76"/>
    </location>
    <ligand>
        <name>4-amino-2-methyl-5-(diphosphooxymethyl)pyrimidine</name>
        <dbReference type="ChEBI" id="CHEBI:57841"/>
    </ligand>
</feature>
<dbReference type="SUPFAM" id="SSF51391">
    <property type="entry name" value="Thiamin phosphate synthase"/>
    <property type="match status" value="1"/>
</dbReference>
<dbReference type="InterPro" id="IPR034291">
    <property type="entry name" value="TMP_synthase"/>
</dbReference>
<evidence type="ECO:0000256" key="10">
    <source>
        <dbReference type="RuleBase" id="RU003826"/>
    </source>
</evidence>
<evidence type="ECO:0000256" key="6">
    <source>
        <dbReference type="ARBA" id="ARBA00047334"/>
    </source>
</evidence>
<reference evidence="14" key="1">
    <citation type="journal article" date="2019" name="Int. J. Syst. Evol. Microbiol.">
        <title>The Global Catalogue of Microorganisms (GCM) 10K type strain sequencing project: providing services to taxonomists for standard genome sequencing and annotation.</title>
        <authorList>
            <consortium name="The Broad Institute Genomics Platform"/>
            <consortium name="The Broad Institute Genome Sequencing Center for Infectious Disease"/>
            <person name="Wu L."/>
            <person name="Ma J."/>
        </authorList>
    </citation>
    <scope>NUCLEOTIDE SEQUENCE [LARGE SCALE GENOMIC DNA]</scope>
    <source>
        <strain evidence="14">KACC 11904</strain>
    </source>
</reference>
<keyword evidence="4 9" id="KW-0460">Magnesium</keyword>
<accession>A0ABW0K1L6</accession>
<keyword evidence="2 9" id="KW-0808">Transferase</keyword>
<dbReference type="EMBL" id="JBHSMJ010000005">
    <property type="protein sequence ID" value="MFC5447104.1"/>
    <property type="molecule type" value="Genomic_DNA"/>
</dbReference>
<evidence type="ECO:0000259" key="12">
    <source>
        <dbReference type="Pfam" id="PF02581"/>
    </source>
</evidence>
<feature type="binding site" evidence="9">
    <location>
        <position position="77"/>
    </location>
    <ligand>
        <name>Mg(2+)</name>
        <dbReference type="ChEBI" id="CHEBI:18420"/>
    </ligand>
</feature>
<feature type="binding site" evidence="9">
    <location>
        <position position="96"/>
    </location>
    <ligand>
        <name>Mg(2+)</name>
        <dbReference type="ChEBI" id="CHEBI:18420"/>
    </ligand>
</feature>
<evidence type="ECO:0000256" key="2">
    <source>
        <dbReference type="ARBA" id="ARBA00022679"/>
    </source>
</evidence>
<comment type="catalytic activity">
    <reaction evidence="6 9 10">
        <text>4-methyl-5-(2-phosphooxyethyl)-thiazole + 4-amino-2-methyl-5-(diphosphooxymethyl)pyrimidine + H(+) = thiamine phosphate + diphosphate</text>
        <dbReference type="Rhea" id="RHEA:22328"/>
        <dbReference type="ChEBI" id="CHEBI:15378"/>
        <dbReference type="ChEBI" id="CHEBI:33019"/>
        <dbReference type="ChEBI" id="CHEBI:37575"/>
        <dbReference type="ChEBI" id="CHEBI:57841"/>
        <dbReference type="ChEBI" id="CHEBI:58296"/>
        <dbReference type="EC" id="2.5.1.3"/>
    </reaction>
</comment>
<name>A0ABW0K1L6_9BACL</name>
<comment type="caution">
    <text evidence="13">The sequence shown here is derived from an EMBL/GenBank/DDBJ whole genome shotgun (WGS) entry which is preliminary data.</text>
</comment>
<evidence type="ECO:0000313" key="13">
    <source>
        <dbReference type="EMBL" id="MFC5447104.1"/>
    </source>
</evidence>
<feature type="binding site" evidence="9">
    <location>
        <begin position="193"/>
        <end position="194"/>
    </location>
    <ligand>
        <name>2-[(2R,5Z)-2-carboxy-4-methylthiazol-5(2H)-ylidene]ethyl phosphate</name>
        <dbReference type="ChEBI" id="CHEBI:62899"/>
    </ligand>
</feature>
<feature type="binding site" evidence="9">
    <location>
        <position position="115"/>
    </location>
    <ligand>
        <name>4-amino-2-methyl-5-(diphosphooxymethyl)pyrimidine</name>
        <dbReference type="ChEBI" id="CHEBI:57841"/>
    </ligand>
</feature>
<keyword evidence="14" id="KW-1185">Reference proteome</keyword>
<feature type="binding site" evidence="9">
    <location>
        <position position="173"/>
    </location>
    <ligand>
        <name>2-[(2R,5Z)-2-carboxy-4-methylthiazol-5(2H)-ylidene]ethyl phosphate</name>
        <dbReference type="ChEBI" id="CHEBI:62899"/>
    </ligand>
</feature>
<comment type="function">
    <text evidence="9">Condenses 4-methyl-5-(beta-hydroxyethyl)thiazole monophosphate (THZ-P) and 2-methyl-4-amino-5-hydroxymethyl pyrimidine pyrophosphate (HMP-PP) to form thiamine monophosphate (TMP).</text>
</comment>
<dbReference type="PANTHER" id="PTHR20857:SF15">
    <property type="entry name" value="THIAMINE-PHOSPHATE SYNTHASE"/>
    <property type="match status" value="1"/>
</dbReference>
<dbReference type="Proteomes" id="UP001596044">
    <property type="component" value="Unassembled WGS sequence"/>
</dbReference>
<dbReference type="CDD" id="cd00564">
    <property type="entry name" value="TMP_TenI"/>
    <property type="match status" value="1"/>
</dbReference>
<dbReference type="Pfam" id="PF02581">
    <property type="entry name" value="TMP-TENI"/>
    <property type="match status" value="1"/>
</dbReference>
<feature type="binding site" evidence="9">
    <location>
        <begin position="41"/>
        <end position="45"/>
    </location>
    <ligand>
        <name>4-amino-2-methyl-5-(diphosphooxymethyl)pyrimidine</name>
        <dbReference type="ChEBI" id="CHEBI:57841"/>
    </ligand>
</feature>
<keyword evidence="3 9" id="KW-0479">Metal-binding</keyword>
<feature type="binding site" evidence="9">
    <location>
        <begin position="141"/>
        <end position="143"/>
    </location>
    <ligand>
        <name>2-[(2R,5Z)-2-carboxy-4-methylthiazol-5(2H)-ylidene]ethyl phosphate</name>
        <dbReference type="ChEBI" id="CHEBI:62899"/>
    </ligand>
</feature>
<evidence type="ECO:0000256" key="11">
    <source>
        <dbReference type="RuleBase" id="RU004253"/>
    </source>
</evidence>
<evidence type="ECO:0000256" key="5">
    <source>
        <dbReference type="ARBA" id="ARBA00022977"/>
    </source>
</evidence>
<comment type="pathway">
    <text evidence="1 9 11">Cofactor biosynthesis; thiamine diphosphate biosynthesis; thiamine phosphate from 4-amino-2-methyl-5-diphosphomethylpyrimidine and 4-methyl-5-(2-phosphoethyl)-thiazole: step 1/1.</text>
</comment>
<evidence type="ECO:0000256" key="8">
    <source>
        <dbReference type="ARBA" id="ARBA00047883"/>
    </source>
</evidence>
<proteinExistence type="inferred from homology"/>
<organism evidence="13 14">
    <name type="scientific">Paenibacillus aestuarii</name>
    <dbReference type="NCBI Taxonomy" id="516965"/>
    <lineage>
        <taxon>Bacteria</taxon>
        <taxon>Bacillati</taxon>
        <taxon>Bacillota</taxon>
        <taxon>Bacilli</taxon>
        <taxon>Bacillales</taxon>
        <taxon>Paenibacillaceae</taxon>
        <taxon>Paenibacillus</taxon>
    </lineage>
</organism>
<evidence type="ECO:0000256" key="9">
    <source>
        <dbReference type="HAMAP-Rule" id="MF_00097"/>
    </source>
</evidence>
<gene>
    <name evidence="9 13" type="primary">thiE</name>
    <name evidence="13" type="ORF">ACFPOG_02460</name>
</gene>
<dbReference type="RefSeq" id="WP_377523510.1">
    <property type="nucleotide sequence ID" value="NZ_JAQFVF010000079.1"/>
</dbReference>
<keyword evidence="5 9" id="KW-0784">Thiamine biosynthesis</keyword>
<dbReference type="EC" id="2.5.1.3" evidence="9"/>
<protein>
    <recommendedName>
        <fullName evidence="9">Thiamine-phosphate synthase</fullName>
        <shortName evidence="9">TP synthase</shortName>
        <shortName evidence="9">TPS</shortName>
        <ecNumber evidence="9">2.5.1.3</ecNumber>
    </recommendedName>
    <alternativeName>
        <fullName evidence="9">Thiamine-phosphate pyrophosphorylase</fullName>
        <shortName evidence="9">TMP pyrophosphorylase</shortName>
        <shortName evidence="9">TMP-PPase</shortName>
    </alternativeName>
</protein>
<evidence type="ECO:0000256" key="7">
    <source>
        <dbReference type="ARBA" id="ARBA00047851"/>
    </source>
</evidence>
<feature type="domain" description="Thiamine phosphate synthase/TenI" evidence="12">
    <location>
        <begin position="12"/>
        <end position="196"/>
    </location>
</feature>
<sequence>MTREALREHMQLYFIMGSVNCKEDPVEVLRKAIAGGITCFQYREKGKGSLQGHARYELAQKLRQLCMDAGIPFIVNDDINLAIEVQADGIHVGQEDEPAFRVRERIGSSMILGVSAYNLEEAERAAQEGADYLGIGPIYPTGTKEDAKSASGTGVIRLIHQAGYGLPMVGIGGIHLSNAWEIIQAGADGVSVISAISHSADPQAAASALYTAVQESCAAQNALSDKRGV</sequence>
<dbReference type="Gene3D" id="3.20.20.70">
    <property type="entry name" value="Aldolase class I"/>
    <property type="match status" value="1"/>
</dbReference>
<dbReference type="InterPro" id="IPR036206">
    <property type="entry name" value="ThiamineP_synth_sf"/>
</dbReference>
<comment type="catalytic activity">
    <reaction evidence="8 9 10">
        <text>2-[(2R,5Z)-2-carboxy-4-methylthiazol-5(2H)-ylidene]ethyl phosphate + 4-amino-2-methyl-5-(diphosphooxymethyl)pyrimidine + 2 H(+) = thiamine phosphate + CO2 + diphosphate</text>
        <dbReference type="Rhea" id="RHEA:47844"/>
        <dbReference type="ChEBI" id="CHEBI:15378"/>
        <dbReference type="ChEBI" id="CHEBI:16526"/>
        <dbReference type="ChEBI" id="CHEBI:33019"/>
        <dbReference type="ChEBI" id="CHEBI:37575"/>
        <dbReference type="ChEBI" id="CHEBI:57841"/>
        <dbReference type="ChEBI" id="CHEBI:62899"/>
        <dbReference type="EC" id="2.5.1.3"/>
    </reaction>
</comment>
<evidence type="ECO:0000256" key="4">
    <source>
        <dbReference type="ARBA" id="ARBA00022842"/>
    </source>
</evidence>
<evidence type="ECO:0000256" key="3">
    <source>
        <dbReference type="ARBA" id="ARBA00022723"/>
    </source>
</evidence>
<comment type="catalytic activity">
    <reaction evidence="7 9 10">
        <text>2-(2-carboxy-4-methylthiazol-5-yl)ethyl phosphate + 4-amino-2-methyl-5-(diphosphooxymethyl)pyrimidine + 2 H(+) = thiamine phosphate + CO2 + diphosphate</text>
        <dbReference type="Rhea" id="RHEA:47848"/>
        <dbReference type="ChEBI" id="CHEBI:15378"/>
        <dbReference type="ChEBI" id="CHEBI:16526"/>
        <dbReference type="ChEBI" id="CHEBI:33019"/>
        <dbReference type="ChEBI" id="CHEBI:37575"/>
        <dbReference type="ChEBI" id="CHEBI:57841"/>
        <dbReference type="ChEBI" id="CHEBI:62890"/>
        <dbReference type="EC" id="2.5.1.3"/>
    </reaction>
</comment>
<dbReference type="InterPro" id="IPR013785">
    <property type="entry name" value="Aldolase_TIM"/>
</dbReference>
<dbReference type="NCBIfam" id="TIGR00693">
    <property type="entry name" value="thiE"/>
    <property type="match status" value="1"/>
</dbReference>
<feature type="binding site" evidence="9">
    <location>
        <position position="144"/>
    </location>
    <ligand>
        <name>4-amino-2-methyl-5-(diphosphooxymethyl)pyrimidine</name>
        <dbReference type="ChEBI" id="CHEBI:57841"/>
    </ligand>
</feature>